<reference evidence="1 2" key="1">
    <citation type="submission" date="2019-10" db="EMBL/GenBank/DDBJ databases">
        <title>Dictyobacter vulcani sp. nov., within the class Ktedonobacteria, isolated from soil of volcanic Mt. Zao.</title>
        <authorList>
            <person name="Zheng Y."/>
            <person name="Wang C.M."/>
            <person name="Sakai Y."/>
            <person name="Abe K."/>
            <person name="Yokota A."/>
            <person name="Yabe S."/>
        </authorList>
    </citation>
    <scope>NUCLEOTIDE SEQUENCE [LARGE SCALE GENOMIC DNA]</scope>
    <source>
        <strain evidence="1 2">W12</strain>
    </source>
</reference>
<proteinExistence type="predicted"/>
<dbReference type="Pfam" id="PF10604">
    <property type="entry name" value="Polyketide_cyc2"/>
    <property type="match status" value="1"/>
</dbReference>
<dbReference type="Proteomes" id="UP000326912">
    <property type="component" value="Unassembled WGS sequence"/>
</dbReference>
<accession>A0A5J4KRQ6</accession>
<comment type="caution">
    <text evidence="1">The sequence shown here is derived from an EMBL/GenBank/DDBJ whole genome shotgun (WGS) entry which is preliminary data.</text>
</comment>
<sequence>MIRLERSITIARPIEAVFAYVTDMNKVKSWLPVRDIRALSPGVIGVGSTYAQTAVFMGREFASTIEVTQYQPTRLFAFKMIQGPFPLSNTMTLAPTPGGGTILTIIGEAEPGSALSFIGPFVTPIVKKQMETQVNQLKQAIETTVGR</sequence>
<dbReference type="Gene3D" id="3.30.530.20">
    <property type="match status" value="1"/>
</dbReference>
<dbReference type="InterPro" id="IPR023393">
    <property type="entry name" value="START-like_dom_sf"/>
</dbReference>
<dbReference type="AlphaFoldDB" id="A0A5J4KRQ6"/>
<evidence type="ECO:0000313" key="2">
    <source>
        <dbReference type="Proteomes" id="UP000326912"/>
    </source>
</evidence>
<dbReference type="RefSeq" id="WP_151756638.1">
    <property type="nucleotide sequence ID" value="NZ_BKZW01000001.1"/>
</dbReference>
<name>A0A5J4KRQ6_9CHLR</name>
<dbReference type="InterPro" id="IPR019587">
    <property type="entry name" value="Polyketide_cyclase/dehydratase"/>
</dbReference>
<organism evidence="1 2">
    <name type="scientific">Dictyobacter vulcani</name>
    <dbReference type="NCBI Taxonomy" id="2607529"/>
    <lineage>
        <taxon>Bacteria</taxon>
        <taxon>Bacillati</taxon>
        <taxon>Chloroflexota</taxon>
        <taxon>Ktedonobacteria</taxon>
        <taxon>Ktedonobacterales</taxon>
        <taxon>Dictyobacteraceae</taxon>
        <taxon>Dictyobacter</taxon>
    </lineage>
</organism>
<keyword evidence="2" id="KW-1185">Reference proteome</keyword>
<dbReference type="EMBL" id="BKZW01000001">
    <property type="protein sequence ID" value="GER88779.1"/>
    <property type="molecule type" value="Genomic_DNA"/>
</dbReference>
<evidence type="ECO:0000313" key="1">
    <source>
        <dbReference type="EMBL" id="GER88779.1"/>
    </source>
</evidence>
<gene>
    <name evidence="1" type="ORF">KDW_29410</name>
</gene>
<dbReference type="SUPFAM" id="SSF55961">
    <property type="entry name" value="Bet v1-like"/>
    <property type="match status" value="1"/>
</dbReference>
<protein>
    <submittedName>
        <fullName evidence="1">ATPase</fullName>
    </submittedName>
</protein>